<comment type="caution">
    <text evidence="7">The sequence shown here is derived from an EMBL/GenBank/DDBJ whole genome shotgun (WGS) entry which is preliminary data.</text>
</comment>
<evidence type="ECO:0000256" key="3">
    <source>
        <dbReference type="ARBA" id="ARBA00023235"/>
    </source>
</evidence>
<reference evidence="8" key="1">
    <citation type="submission" date="2024-06" db="EMBL/GenBank/DDBJ databases">
        <title>Multi-omics analyses provide insights into the biosynthesis of the anticancer antibiotic pleurotin in Hohenbuehelia grisea.</title>
        <authorList>
            <person name="Weaver J.A."/>
            <person name="Alberti F."/>
        </authorList>
    </citation>
    <scope>NUCLEOTIDE SEQUENCE [LARGE SCALE GENOMIC DNA]</scope>
    <source>
        <strain evidence="8">T-177</strain>
    </source>
</reference>
<dbReference type="Gene3D" id="3.40.50.300">
    <property type="entry name" value="P-loop containing nucleotide triphosphate hydrolases"/>
    <property type="match status" value="1"/>
</dbReference>
<comment type="catalytic activity">
    <reaction evidence="4">
        <text>Couples ATP hydrolysis with the unwinding of duplex DNA by translocating in the 3'-5' direction.</text>
        <dbReference type="EC" id="5.6.2.4"/>
    </reaction>
</comment>
<dbReference type="PROSITE" id="PS51192">
    <property type="entry name" value="HELICASE_ATP_BIND_1"/>
    <property type="match status" value="1"/>
</dbReference>
<evidence type="ECO:0000256" key="2">
    <source>
        <dbReference type="ARBA" id="ARBA00023125"/>
    </source>
</evidence>
<dbReference type="PANTHER" id="PTHR13710:SF105">
    <property type="entry name" value="ATP-DEPENDENT DNA HELICASE Q1"/>
    <property type="match status" value="1"/>
</dbReference>
<evidence type="ECO:0000259" key="6">
    <source>
        <dbReference type="PROSITE" id="PS51192"/>
    </source>
</evidence>
<evidence type="ECO:0000256" key="4">
    <source>
        <dbReference type="ARBA" id="ARBA00034617"/>
    </source>
</evidence>
<organism evidence="7 8">
    <name type="scientific">Hohenbuehelia grisea</name>
    <dbReference type="NCBI Taxonomy" id="104357"/>
    <lineage>
        <taxon>Eukaryota</taxon>
        <taxon>Fungi</taxon>
        <taxon>Dikarya</taxon>
        <taxon>Basidiomycota</taxon>
        <taxon>Agaricomycotina</taxon>
        <taxon>Agaricomycetes</taxon>
        <taxon>Agaricomycetidae</taxon>
        <taxon>Agaricales</taxon>
        <taxon>Pleurotineae</taxon>
        <taxon>Pleurotaceae</taxon>
        <taxon>Hohenbuehelia</taxon>
    </lineage>
</organism>
<dbReference type="InterPro" id="IPR027417">
    <property type="entry name" value="P-loop_NTPase"/>
</dbReference>
<name>A0ABR3JVD2_9AGAR</name>
<protein>
    <recommendedName>
        <fullName evidence="5">DNA 3'-5' helicase</fullName>
        <ecNumber evidence="5">5.6.2.4</ecNumber>
    </recommendedName>
</protein>
<evidence type="ECO:0000256" key="1">
    <source>
        <dbReference type="ARBA" id="ARBA00005446"/>
    </source>
</evidence>
<dbReference type="SMART" id="SM00487">
    <property type="entry name" value="DEXDc"/>
    <property type="match status" value="1"/>
</dbReference>
<accession>A0ABR3JVD2</accession>
<feature type="domain" description="Helicase ATP-binding" evidence="6">
    <location>
        <begin position="40"/>
        <end position="228"/>
    </location>
</feature>
<keyword evidence="8" id="KW-1185">Reference proteome</keyword>
<sequence>MTDNDDTATSLTPGSVAWFTDIITPRLGYSSLRDWQIDLGREIFEGRDVVCVAPTGSGKSALLHIPLMAAKEAKGRVLGMSIAPTKILCEDQAQAASARGLRAIALHSDSIRVAKAEGRNLIREIMADEWDLFVLPPELLNSDELATLLHGQTPNAAPKSKVPELDLVFIDECHLVREHGDEFREAYKKIVFLRGRLPVGIPWVAVTATLPPGEMTEGVLKSLGFCEGEYRGAQNFCTCPLKARVSSSTRLSRSSEQSDCLGVSEQNAE</sequence>
<dbReference type="SUPFAM" id="SSF52540">
    <property type="entry name" value="P-loop containing nucleoside triphosphate hydrolases"/>
    <property type="match status" value="1"/>
</dbReference>
<dbReference type="Pfam" id="PF00270">
    <property type="entry name" value="DEAD"/>
    <property type="match status" value="1"/>
</dbReference>
<dbReference type="PANTHER" id="PTHR13710">
    <property type="entry name" value="DNA HELICASE RECQ FAMILY MEMBER"/>
    <property type="match status" value="1"/>
</dbReference>
<dbReference type="EC" id="5.6.2.4" evidence="5"/>
<dbReference type="Proteomes" id="UP001556367">
    <property type="component" value="Unassembled WGS sequence"/>
</dbReference>
<dbReference type="InterPro" id="IPR011545">
    <property type="entry name" value="DEAD/DEAH_box_helicase_dom"/>
</dbReference>
<keyword evidence="2" id="KW-0238">DNA-binding</keyword>
<comment type="similarity">
    <text evidence="1">Belongs to the helicase family. RecQ subfamily.</text>
</comment>
<evidence type="ECO:0000313" key="7">
    <source>
        <dbReference type="EMBL" id="KAL0959066.1"/>
    </source>
</evidence>
<dbReference type="InterPro" id="IPR014001">
    <property type="entry name" value="Helicase_ATP-bd"/>
</dbReference>
<evidence type="ECO:0000256" key="5">
    <source>
        <dbReference type="ARBA" id="ARBA00034808"/>
    </source>
</evidence>
<dbReference type="EMBL" id="JASNQZ010000003">
    <property type="protein sequence ID" value="KAL0959066.1"/>
    <property type="molecule type" value="Genomic_DNA"/>
</dbReference>
<proteinExistence type="inferred from homology"/>
<gene>
    <name evidence="7" type="ORF">HGRIS_014366</name>
</gene>
<evidence type="ECO:0000313" key="8">
    <source>
        <dbReference type="Proteomes" id="UP001556367"/>
    </source>
</evidence>
<keyword evidence="3" id="KW-0413">Isomerase</keyword>